<feature type="region of interest" description="Disordered" evidence="2">
    <location>
        <begin position="212"/>
        <end position="265"/>
    </location>
</feature>
<accession>A0A8R1U9T6</accession>
<feature type="compositionally biased region" description="Basic and acidic residues" evidence="2">
    <location>
        <begin position="247"/>
        <end position="258"/>
    </location>
</feature>
<evidence type="ECO:0000256" key="1">
    <source>
        <dbReference type="SAM" id="Coils"/>
    </source>
</evidence>
<dbReference type="AlphaFoldDB" id="A0A2A6CUE8"/>
<feature type="compositionally biased region" description="Basic and acidic residues" evidence="2">
    <location>
        <begin position="68"/>
        <end position="80"/>
    </location>
</feature>
<organism evidence="3 4">
    <name type="scientific">Pristionchus pacificus</name>
    <name type="common">Parasitic nematode worm</name>
    <dbReference type="NCBI Taxonomy" id="54126"/>
    <lineage>
        <taxon>Eukaryota</taxon>
        <taxon>Metazoa</taxon>
        <taxon>Ecdysozoa</taxon>
        <taxon>Nematoda</taxon>
        <taxon>Chromadorea</taxon>
        <taxon>Rhabditida</taxon>
        <taxon>Rhabditina</taxon>
        <taxon>Diplogasteromorpha</taxon>
        <taxon>Diplogasteroidea</taxon>
        <taxon>Neodiplogasteridae</taxon>
        <taxon>Pristionchus</taxon>
    </lineage>
</organism>
<evidence type="ECO:0000313" key="3">
    <source>
        <dbReference type="EnsemblMetazoa" id="PPA09583.1"/>
    </source>
</evidence>
<accession>A0A2A6CUE8</accession>
<reference evidence="3" key="2">
    <citation type="submission" date="2022-06" db="UniProtKB">
        <authorList>
            <consortium name="EnsemblMetazoa"/>
        </authorList>
    </citation>
    <scope>IDENTIFICATION</scope>
    <source>
        <strain evidence="3">PS312</strain>
    </source>
</reference>
<evidence type="ECO:0000313" key="4">
    <source>
        <dbReference type="Proteomes" id="UP000005239"/>
    </source>
</evidence>
<feature type="compositionally biased region" description="Basic and acidic residues" evidence="2">
    <location>
        <begin position="93"/>
        <end position="120"/>
    </location>
</feature>
<feature type="compositionally biased region" description="Polar residues" evidence="2">
    <location>
        <begin position="81"/>
        <end position="91"/>
    </location>
</feature>
<keyword evidence="4" id="KW-1185">Reference proteome</keyword>
<gene>
    <name evidence="3" type="primary">WBGene00099137</name>
</gene>
<reference evidence="4" key="1">
    <citation type="journal article" date="2008" name="Nat. Genet.">
        <title>The Pristionchus pacificus genome provides a unique perspective on nematode lifestyle and parasitism.</title>
        <authorList>
            <person name="Dieterich C."/>
            <person name="Clifton S.W."/>
            <person name="Schuster L.N."/>
            <person name="Chinwalla A."/>
            <person name="Delehaunty K."/>
            <person name="Dinkelacker I."/>
            <person name="Fulton L."/>
            <person name="Fulton R."/>
            <person name="Godfrey J."/>
            <person name="Minx P."/>
            <person name="Mitreva M."/>
            <person name="Roeseler W."/>
            <person name="Tian H."/>
            <person name="Witte H."/>
            <person name="Yang S.P."/>
            <person name="Wilson R.K."/>
            <person name="Sommer R.J."/>
        </authorList>
    </citation>
    <scope>NUCLEOTIDE SEQUENCE [LARGE SCALE GENOMIC DNA]</scope>
    <source>
        <strain evidence="4">PS312</strain>
    </source>
</reference>
<keyword evidence="1" id="KW-0175">Coiled coil</keyword>
<evidence type="ECO:0000256" key="2">
    <source>
        <dbReference type="SAM" id="MobiDB-lite"/>
    </source>
</evidence>
<name>A0A2A6CUE8_PRIPA</name>
<feature type="compositionally biased region" description="Basic and acidic residues" evidence="2">
    <location>
        <begin position="35"/>
        <end position="52"/>
    </location>
</feature>
<protein>
    <submittedName>
        <fullName evidence="3">Uncharacterized protein</fullName>
    </submittedName>
</protein>
<feature type="coiled-coil region" evidence="1">
    <location>
        <begin position="168"/>
        <end position="195"/>
    </location>
</feature>
<feature type="region of interest" description="Disordered" evidence="2">
    <location>
        <begin position="33"/>
        <end position="125"/>
    </location>
</feature>
<proteinExistence type="predicted"/>
<dbReference type="Proteomes" id="UP000005239">
    <property type="component" value="Unassembled WGS sequence"/>
</dbReference>
<sequence length="308" mass="35202">MNKKEPPAAMKGKNVSLMHLDNRLKHVRLLTEQVKLTEEGRRMKSSHHESGKVEGGPTTRPSRPATEVGKRKELRRDRSTSAKPSTQPSTSKEPVRTEVTREERKSEERRPTVKIRDKNMESSPYAKRFERMASKRSTEADCAVRKPVQAAVKKLQEMGDTMSLHDQLKLARETVDSLKKQNENLREELTIAKSTPTPPLLVLNSLPIRPAVPRLDMGSLHNSTDSPEKNGANGDEADESETEMEEQNGHTKDEKEVVITDPSLMPRIEYEQMACDIVHATRAAILRKRFMERWKKDREDVEERKPKK</sequence>
<dbReference type="EnsemblMetazoa" id="PPA09583.1">
    <property type="protein sequence ID" value="PPA09583.1"/>
    <property type="gene ID" value="WBGene00099137"/>
</dbReference>
<feature type="compositionally biased region" description="Acidic residues" evidence="2">
    <location>
        <begin position="235"/>
        <end position="246"/>
    </location>
</feature>